<dbReference type="CDD" id="cd00284">
    <property type="entry name" value="Cytochrome_b_N"/>
    <property type="match status" value="1"/>
</dbReference>
<keyword evidence="9 15" id="KW-0479">Metal-binding</keyword>
<comment type="subunit">
    <text evidence="3 16">The main subunits of complex b-c1 are: cytochrome b, cytochrome c1 and the Rieske protein.</text>
</comment>
<dbReference type="PANTHER" id="PTHR19271:SF16">
    <property type="entry name" value="CYTOCHROME B"/>
    <property type="match status" value="1"/>
</dbReference>
<sequence>MANSTQQDSKNLVGWIDARFPLSSTVKAHITEYYAPKNFNFWYFFGALATLILVIQILTGIFLTMNYKPEASLAFASVEYIMRDVSWGRLIRYMHSTGASMFFVVVYLHMFRGLMYGSYKTPRELIWLFGVGIFLVLMGEAFFGYLLPWGQMSYWGAQVIINLFTSIPFIGPDISLWLRGDYTVSDATLNRFFAFHVIALPLVLLGLVMAHLIALHEVGSNNPDGVEIKKNKDPKTHIPLDGIPFHPYYTVKDLMGVSVFLIVFTAIIFFAPEMGGYFLEANNFIPADPLKTPAHIAPVWYFTPYYSILRAVPPILNSQFPGVAAMGLSVVSFAFLPWLDRSPVKSIRYRGNLYKKWLAAFVVSFLILGYLGTEPSNVWGQFSANIPLLGGADRATVVARIFSVVYFSFFALMPWYTKRDKTKPVPERVTG</sequence>
<evidence type="ECO:0000256" key="16">
    <source>
        <dbReference type="RuleBase" id="RU003385"/>
    </source>
</evidence>
<dbReference type="AlphaFoldDB" id="A0A0B7IXN7"/>
<dbReference type="HOGENOM" id="CLU_031114_3_0_4"/>
<dbReference type="Pfam" id="PF00033">
    <property type="entry name" value="Cytochrome_B"/>
    <property type="match status" value="1"/>
</dbReference>
<evidence type="ECO:0000313" key="20">
    <source>
        <dbReference type="EMBL" id="CEN55270.1"/>
    </source>
</evidence>
<dbReference type="GO" id="GO:0016491">
    <property type="term" value="F:oxidoreductase activity"/>
    <property type="evidence" value="ECO:0007669"/>
    <property type="project" value="InterPro"/>
</dbReference>
<keyword evidence="11 17" id="KW-1133">Transmembrane helix</keyword>
<keyword evidence="12 15" id="KW-0408">Iron</keyword>
<feature type="binding site" description="axial binding residue" evidence="15">
    <location>
        <position position="95"/>
    </location>
    <ligand>
        <name>heme b</name>
        <dbReference type="ChEBI" id="CHEBI:60344"/>
        <label>b562</label>
    </ligand>
    <ligandPart>
        <name>Fe</name>
        <dbReference type="ChEBI" id="CHEBI:18248"/>
    </ligandPart>
</feature>
<feature type="transmembrane region" description="Helical" evidence="17">
    <location>
        <begin position="254"/>
        <end position="271"/>
    </location>
</feature>
<evidence type="ECO:0000256" key="6">
    <source>
        <dbReference type="ARBA" id="ARBA00022617"/>
    </source>
</evidence>
<accession>A0A0B7IXN7</accession>
<feature type="binding site" description="axial binding residue" evidence="15">
    <location>
        <position position="196"/>
    </location>
    <ligand>
        <name>heme b</name>
        <dbReference type="ChEBI" id="CHEBI:60344"/>
        <label>b562</label>
    </ligand>
    <ligandPart>
        <name>Fe</name>
        <dbReference type="ChEBI" id="CHEBI:18248"/>
    </ligandPart>
</feature>
<feature type="transmembrane region" description="Helical" evidence="17">
    <location>
        <begin position="90"/>
        <end position="110"/>
    </location>
</feature>
<keyword evidence="21" id="KW-1185">Reference proteome</keyword>
<dbReference type="GO" id="GO:0008121">
    <property type="term" value="F:quinol-cytochrome-c reductase activity"/>
    <property type="evidence" value="ECO:0007669"/>
    <property type="project" value="InterPro"/>
</dbReference>
<dbReference type="InterPro" id="IPR027387">
    <property type="entry name" value="Cytb/b6-like_sf"/>
</dbReference>
<evidence type="ECO:0000256" key="17">
    <source>
        <dbReference type="SAM" id="Phobius"/>
    </source>
</evidence>
<comment type="function">
    <text evidence="1 16">Component of the ubiquinol-cytochrome c reductase complex (complex III or cytochrome b-c1 complex), which is a respiratory chain that generates an electrochemical potential coupled to ATP synthesis.</text>
</comment>
<keyword evidence="10 16" id="KW-0249">Electron transport</keyword>
<protein>
    <recommendedName>
        <fullName evidence="4 16">Cytochrome b</fullName>
    </recommendedName>
</protein>
<dbReference type="GO" id="GO:0046872">
    <property type="term" value="F:metal ion binding"/>
    <property type="evidence" value="ECO:0007669"/>
    <property type="project" value="UniProtKB-KW"/>
</dbReference>
<dbReference type="KEGG" id="mbac:BN1209_0216"/>
<evidence type="ECO:0000313" key="21">
    <source>
        <dbReference type="Proteomes" id="UP000056322"/>
    </source>
</evidence>
<feature type="transmembrane region" description="Helical" evidence="17">
    <location>
        <begin position="357"/>
        <end position="373"/>
    </location>
</feature>
<evidence type="ECO:0000256" key="3">
    <source>
        <dbReference type="ARBA" id="ARBA00011649"/>
    </source>
</evidence>
<evidence type="ECO:0000256" key="13">
    <source>
        <dbReference type="ARBA" id="ARBA00023136"/>
    </source>
</evidence>
<dbReference type="SUPFAM" id="SSF81648">
    <property type="entry name" value="a domain/subunit of cytochrome bc1 complex (Ubiquinol-cytochrome c reductase)"/>
    <property type="match status" value="1"/>
</dbReference>
<dbReference type="RefSeq" id="WP_045750570.1">
    <property type="nucleotide sequence ID" value="NZ_LN794158.1"/>
</dbReference>
<dbReference type="GO" id="GO:0022904">
    <property type="term" value="P:respiratory electron transport chain"/>
    <property type="evidence" value="ECO:0007669"/>
    <property type="project" value="InterPro"/>
</dbReference>
<feature type="transmembrane region" description="Helical" evidence="17">
    <location>
        <begin position="125"/>
        <end position="147"/>
    </location>
</feature>
<dbReference type="OrthoDB" id="9804503at2"/>
<dbReference type="PANTHER" id="PTHR19271">
    <property type="entry name" value="CYTOCHROME B"/>
    <property type="match status" value="1"/>
</dbReference>
<evidence type="ECO:0000256" key="1">
    <source>
        <dbReference type="ARBA" id="ARBA00002444"/>
    </source>
</evidence>
<evidence type="ECO:0000256" key="11">
    <source>
        <dbReference type="ARBA" id="ARBA00022989"/>
    </source>
</evidence>
<comment type="subcellular location">
    <subcellularLocation>
        <location evidence="2">Membrane</location>
        <topology evidence="2">Multi-pass membrane protein</topology>
    </subcellularLocation>
</comment>
<keyword evidence="5 16" id="KW-0813">Transport</keyword>
<feature type="transmembrane region" description="Helical" evidence="17">
    <location>
        <begin position="159"/>
        <end position="180"/>
    </location>
</feature>
<comment type="cofactor">
    <cofactor evidence="15">
        <name>heme</name>
        <dbReference type="ChEBI" id="CHEBI:30413"/>
    </cofactor>
    <text evidence="15">Binds 2 heme groups non-covalently.</text>
</comment>
<feature type="binding site" description="axial binding residue" evidence="15">
    <location>
        <position position="109"/>
    </location>
    <ligand>
        <name>heme b</name>
        <dbReference type="ChEBI" id="CHEBI:60344"/>
        <label>b566</label>
    </ligand>
    <ligandPart>
        <name>Fe</name>
        <dbReference type="ChEBI" id="CHEBI:18248"/>
    </ligandPart>
</feature>
<name>A0A0B7IXN7_9PROT</name>
<proteinExistence type="inferred from homology"/>
<evidence type="ECO:0000256" key="7">
    <source>
        <dbReference type="ARBA" id="ARBA00022660"/>
    </source>
</evidence>
<evidence type="ECO:0000259" key="18">
    <source>
        <dbReference type="PROSITE" id="PS51002"/>
    </source>
</evidence>
<dbReference type="Proteomes" id="UP000056322">
    <property type="component" value="Chromosome 1"/>
</dbReference>
<evidence type="ECO:0000256" key="9">
    <source>
        <dbReference type="ARBA" id="ARBA00022723"/>
    </source>
</evidence>
<feature type="transmembrane region" description="Helical" evidence="17">
    <location>
        <begin position="397"/>
        <end position="416"/>
    </location>
</feature>
<reference evidence="21" key="1">
    <citation type="submission" date="2014-12" db="EMBL/GenBank/DDBJ databases">
        <authorList>
            <person name="Salcher M.M."/>
        </authorList>
    </citation>
    <scope>NUCLEOTIDE SEQUENCE [LARGE SCALE GENOMIC DNA]</scope>
    <source>
        <strain evidence="21">MMS-10A-171</strain>
    </source>
</reference>
<dbReference type="PROSITE" id="PS51003">
    <property type="entry name" value="CYTB_CTER"/>
    <property type="match status" value="1"/>
</dbReference>
<feature type="transmembrane region" description="Helical" evidence="17">
    <location>
        <begin position="192"/>
        <end position="215"/>
    </location>
</feature>
<feature type="binding site" description="axial binding residue" evidence="15">
    <location>
        <position position="211"/>
    </location>
    <ligand>
        <name>heme b</name>
        <dbReference type="ChEBI" id="CHEBI:60344"/>
        <label>b566</label>
    </ligand>
    <ligandPart>
        <name>Fe</name>
        <dbReference type="ChEBI" id="CHEBI:18248"/>
    </ligandPart>
</feature>
<dbReference type="Gene3D" id="1.20.810.10">
    <property type="entry name" value="Cytochrome Bc1 Complex, Chain C"/>
    <property type="match status" value="1"/>
</dbReference>
<evidence type="ECO:0000259" key="19">
    <source>
        <dbReference type="PROSITE" id="PS51003"/>
    </source>
</evidence>
<dbReference type="InterPro" id="IPR005797">
    <property type="entry name" value="Cyt_b/b6_N"/>
</dbReference>
<dbReference type="GO" id="GO:0045275">
    <property type="term" value="C:respiratory chain complex III"/>
    <property type="evidence" value="ECO:0007669"/>
    <property type="project" value="InterPro"/>
</dbReference>
<evidence type="ECO:0000256" key="8">
    <source>
        <dbReference type="ARBA" id="ARBA00022692"/>
    </source>
</evidence>
<evidence type="ECO:0000256" key="5">
    <source>
        <dbReference type="ARBA" id="ARBA00022448"/>
    </source>
</evidence>
<dbReference type="InterPro" id="IPR048259">
    <property type="entry name" value="Cytochrome_b_N_euk/bac"/>
</dbReference>
<evidence type="ECO:0000256" key="14">
    <source>
        <dbReference type="PIRSR" id="PIRSR038885-1"/>
    </source>
</evidence>
<dbReference type="InterPro" id="IPR036150">
    <property type="entry name" value="Cyt_b/b6_C_sf"/>
</dbReference>
<dbReference type="PROSITE" id="PS51002">
    <property type="entry name" value="CYTB_NTER"/>
    <property type="match status" value="1"/>
</dbReference>
<evidence type="ECO:0000256" key="2">
    <source>
        <dbReference type="ARBA" id="ARBA00004141"/>
    </source>
</evidence>
<evidence type="ECO:0000256" key="12">
    <source>
        <dbReference type="ARBA" id="ARBA00023004"/>
    </source>
</evidence>
<dbReference type="PIRSF" id="PIRSF038885">
    <property type="entry name" value="COB"/>
    <property type="match status" value="1"/>
</dbReference>
<keyword evidence="6 15" id="KW-0349">Heme</keyword>
<keyword evidence="8 16" id="KW-0812">Transmembrane</keyword>
<dbReference type="SUPFAM" id="SSF81342">
    <property type="entry name" value="Transmembrane di-heme cytochromes"/>
    <property type="match status" value="1"/>
</dbReference>
<dbReference type="FunFam" id="1.20.810.10:FF:000004">
    <property type="entry name" value="Cytochrome b"/>
    <property type="match status" value="1"/>
</dbReference>
<dbReference type="InterPro" id="IPR030689">
    <property type="entry name" value="Cytochrome_b"/>
</dbReference>
<comment type="similarity">
    <text evidence="16">Belongs to the cytochrome b family.</text>
</comment>
<dbReference type="EMBL" id="LN794158">
    <property type="protein sequence ID" value="CEN55270.1"/>
    <property type="molecule type" value="Genomic_DNA"/>
</dbReference>
<gene>
    <name evidence="20" type="primary">petB</name>
    <name evidence="20" type="ORF">BN1209_0216</name>
</gene>
<dbReference type="InterPro" id="IPR016174">
    <property type="entry name" value="Di-haem_cyt_TM"/>
</dbReference>
<feature type="binding site" evidence="14">
    <location>
        <position position="216"/>
    </location>
    <ligand>
        <name>a ubiquinone</name>
        <dbReference type="ChEBI" id="CHEBI:16389"/>
    </ligand>
</feature>
<comment type="cofactor">
    <cofactor evidence="16">
        <name>heme b</name>
        <dbReference type="ChEBI" id="CHEBI:60344"/>
    </cofactor>
    <text evidence="16">Binds 2 heme groups non-covalently.</text>
</comment>
<feature type="domain" description="Cytochrome b/b6 N-terminal region profile" evidence="18">
    <location>
        <begin position="12"/>
        <end position="224"/>
    </location>
</feature>
<evidence type="ECO:0000256" key="15">
    <source>
        <dbReference type="PIRSR" id="PIRSR038885-2"/>
    </source>
</evidence>
<dbReference type="Pfam" id="PF00032">
    <property type="entry name" value="Cytochrom_B_C"/>
    <property type="match status" value="1"/>
</dbReference>
<evidence type="ECO:0000256" key="10">
    <source>
        <dbReference type="ARBA" id="ARBA00022982"/>
    </source>
</evidence>
<organism evidence="20 21">
    <name type="scientific">Candidatus Methylopumilus turicensis</name>
    <dbReference type="NCBI Taxonomy" id="1581680"/>
    <lineage>
        <taxon>Bacteria</taxon>
        <taxon>Pseudomonadati</taxon>
        <taxon>Pseudomonadota</taxon>
        <taxon>Betaproteobacteria</taxon>
        <taxon>Nitrosomonadales</taxon>
        <taxon>Methylophilaceae</taxon>
        <taxon>Candidatus Methylopumilus</taxon>
    </lineage>
</organism>
<dbReference type="InterPro" id="IPR005798">
    <property type="entry name" value="Cyt_b/b6_C"/>
</dbReference>
<evidence type="ECO:0000256" key="4">
    <source>
        <dbReference type="ARBA" id="ARBA00013531"/>
    </source>
</evidence>
<dbReference type="STRING" id="1581680.BN1209_0216"/>
<feature type="transmembrane region" description="Helical" evidence="17">
    <location>
        <begin position="41"/>
        <end position="63"/>
    </location>
</feature>
<keyword evidence="7 16" id="KW-0679">Respiratory chain</keyword>
<keyword evidence="13 17" id="KW-0472">Membrane</keyword>
<feature type="domain" description="Cytochrome b/b6 C-terminal region profile" evidence="19">
    <location>
        <begin position="235"/>
        <end position="427"/>
    </location>
</feature>